<dbReference type="Pfam" id="PF23003">
    <property type="entry name" value="Fn1_2"/>
    <property type="match status" value="1"/>
</dbReference>
<reference evidence="5" key="1">
    <citation type="submission" date="2017-02" db="UniProtKB">
        <authorList>
            <consortium name="WormBaseParasite"/>
        </authorList>
    </citation>
    <scope>IDENTIFICATION</scope>
</reference>
<evidence type="ECO:0000259" key="2">
    <source>
        <dbReference type="Pfam" id="PF23003"/>
    </source>
</evidence>
<evidence type="ECO:0000313" key="4">
    <source>
        <dbReference type="Proteomes" id="UP000276776"/>
    </source>
</evidence>
<organism evidence="5">
    <name type="scientific">Thelazia callipaeda</name>
    <name type="common">Oriental eyeworm</name>
    <name type="synonym">Parasitic nematode</name>
    <dbReference type="NCBI Taxonomy" id="103827"/>
    <lineage>
        <taxon>Eukaryota</taxon>
        <taxon>Metazoa</taxon>
        <taxon>Ecdysozoa</taxon>
        <taxon>Nematoda</taxon>
        <taxon>Chromadorea</taxon>
        <taxon>Rhabditida</taxon>
        <taxon>Spirurina</taxon>
        <taxon>Spiruromorpha</taxon>
        <taxon>Thelazioidea</taxon>
        <taxon>Thelaziidae</taxon>
        <taxon>Thelazia</taxon>
    </lineage>
</organism>
<evidence type="ECO:0000256" key="1">
    <source>
        <dbReference type="SAM" id="Phobius"/>
    </source>
</evidence>
<dbReference type="OrthoDB" id="5817707at2759"/>
<dbReference type="WBParaSite" id="TCLT_0001037301-mRNA-1">
    <property type="protein sequence ID" value="TCLT_0001037301-mRNA-1"/>
    <property type="gene ID" value="TCLT_0001037301"/>
</dbReference>
<keyword evidence="1" id="KW-0812">Transmembrane</keyword>
<dbReference type="InterPro" id="IPR055119">
    <property type="entry name" value="Mig18_Fn1"/>
</dbReference>
<sequence length="262" mass="29844">MENHRHDCLIFGNYHFIIITELLLIFVSSIVSHCIDEGSHYPENFIWIQDEHFNVTCKKGKIEVLNCVSDRGTVIPLMTQSFWENDIEYSCMDDEVKGEEGSGEEDNSNCGSRQDYHQNHFVISCITNKFTACVDKNGDTLKEGLFLLENGQLRNCYIYSNGKRARIESKGCFNGTDDDDIMDESLHIKKYAIWREGNYDLRCGDVGIHVYRCHLAKNQKVHAGTAWIEANGTVSVCGEGIYAYSRAVQLHAVRVKESDNSH</sequence>
<proteinExistence type="predicted"/>
<dbReference type="EMBL" id="UYYF01005074">
    <property type="protein sequence ID" value="VDN08051.1"/>
    <property type="molecule type" value="Genomic_DNA"/>
</dbReference>
<protein>
    <submittedName>
        <fullName evidence="5">Ig-like domain-containing protein</fullName>
    </submittedName>
</protein>
<keyword evidence="4" id="KW-1185">Reference proteome</keyword>
<dbReference type="OMA" id="WENDIEY"/>
<gene>
    <name evidence="3" type="ORF">TCLT_LOCUS10362</name>
</gene>
<keyword evidence="1" id="KW-1133">Transmembrane helix</keyword>
<name>A0A0N5DB11_THECL</name>
<keyword evidence="1" id="KW-0472">Membrane</keyword>
<feature type="transmembrane region" description="Helical" evidence="1">
    <location>
        <begin position="12"/>
        <end position="31"/>
    </location>
</feature>
<evidence type="ECO:0000313" key="5">
    <source>
        <dbReference type="WBParaSite" id="TCLT_0001037301-mRNA-1"/>
    </source>
</evidence>
<dbReference type="AlphaFoldDB" id="A0A0N5DB11"/>
<feature type="domain" description="Abnormal cell migration protein 18-like fibronectin type I" evidence="2">
    <location>
        <begin position="33"/>
        <end position="93"/>
    </location>
</feature>
<dbReference type="Proteomes" id="UP000276776">
    <property type="component" value="Unassembled WGS sequence"/>
</dbReference>
<reference evidence="3 4" key="2">
    <citation type="submission" date="2018-11" db="EMBL/GenBank/DDBJ databases">
        <authorList>
            <consortium name="Pathogen Informatics"/>
        </authorList>
    </citation>
    <scope>NUCLEOTIDE SEQUENCE [LARGE SCALE GENOMIC DNA]</scope>
</reference>
<accession>A0A0N5DB11</accession>
<evidence type="ECO:0000313" key="3">
    <source>
        <dbReference type="EMBL" id="VDN08051.1"/>
    </source>
</evidence>